<protein>
    <recommendedName>
        <fullName evidence="3">SIR2-like domain-containing protein</fullName>
    </recommendedName>
</protein>
<evidence type="ECO:0000313" key="2">
    <source>
        <dbReference type="Proteomes" id="UP001574169"/>
    </source>
</evidence>
<reference evidence="1 2" key="1">
    <citation type="submission" date="2024-04" db="EMBL/GenBank/DDBJ databases">
        <title>New Clade of Flavobacterium.</title>
        <authorList>
            <person name="Matos L."/>
            <person name="Proenca D.N."/>
            <person name="Fransisco R.M."/>
            <person name="Chung A.P."/>
            <person name="Maccario L."/>
            <person name="Sorensen S.J."/>
            <person name="Morais P.V."/>
        </authorList>
    </citation>
    <scope>NUCLEOTIDE SEQUENCE [LARGE SCALE GENOMIC DNA]</scope>
    <source>
        <strain evidence="1 2">FZUC8N2.13</strain>
    </source>
</reference>
<dbReference type="EMBL" id="JBCFQL010000003">
    <property type="protein sequence ID" value="MFA9190427.1"/>
    <property type="molecule type" value="Genomic_DNA"/>
</dbReference>
<comment type="caution">
    <text evidence="1">The sequence shown here is derived from an EMBL/GenBank/DDBJ whole genome shotgun (WGS) entry which is preliminary data.</text>
</comment>
<name>A0ABV4TBW8_9FLAO</name>
<gene>
    <name evidence="1" type="ORF">AAGV28_03510</name>
</gene>
<evidence type="ECO:0000313" key="1">
    <source>
        <dbReference type="EMBL" id="MFA9190427.1"/>
    </source>
</evidence>
<accession>A0ABV4TBW8</accession>
<keyword evidence="2" id="KW-1185">Reference proteome</keyword>
<dbReference type="RefSeq" id="WP_373405439.1">
    <property type="nucleotide sequence ID" value="NZ_JBCFQL010000003.1"/>
</dbReference>
<proteinExistence type="predicted"/>
<sequence length="397" mass="46189">MNDKELEKIEKIIESCHINFMIGSGASRDYLETLNNIEELLTKLEGENSTEVLETSIKYEYFDKCIRGNLRLLSNISVKKEIDYQNTKNNYNEFIKALNIVLLKRKTSLLNRQVNLFTTNMDLFLDKTLDESGVEFNDGFSGKFEPVFSTSNYQKTFFKSSAQYDFKSELPLFNLFKLHGSVTWKQVKEGSDEVKIIYDSSLQTLKKLDEIKFNKKNEIVSNITDFDIAKKQVIELEVKSLENHFKFLKEYKDLVMINPNKEKFESTTLRLEYYEQLRMYSNALEKENSVLFVCGFSFADEHIKQITLRVANSNPTLIVYVFCFNDKAKNDIEDKLGESKFNNLNCIVLGDFSNVIKNVFGKIASRLDSKSYQLNQGEYELIKIKNKPNNNDEEAKQ</sequence>
<organism evidence="1 2">
    <name type="scientific">Flavobacterium zubiriense</name>
    <dbReference type="NCBI Taxonomy" id="3138075"/>
    <lineage>
        <taxon>Bacteria</taxon>
        <taxon>Pseudomonadati</taxon>
        <taxon>Bacteroidota</taxon>
        <taxon>Flavobacteriia</taxon>
        <taxon>Flavobacteriales</taxon>
        <taxon>Flavobacteriaceae</taxon>
        <taxon>Flavobacterium</taxon>
    </lineage>
</organism>
<evidence type="ECO:0008006" key="3">
    <source>
        <dbReference type="Google" id="ProtNLM"/>
    </source>
</evidence>
<dbReference type="Proteomes" id="UP001574169">
    <property type="component" value="Unassembled WGS sequence"/>
</dbReference>